<dbReference type="InterPro" id="IPR051495">
    <property type="entry name" value="Epithelial_Barrier/Signaling"/>
</dbReference>
<evidence type="ECO:0000259" key="14">
    <source>
        <dbReference type="PROSITE" id="PS50856"/>
    </source>
</evidence>
<dbReference type="GO" id="GO:0006897">
    <property type="term" value="P:endocytosis"/>
    <property type="evidence" value="ECO:0007669"/>
    <property type="project" value="UniProtKB-KW"/>
</dbReference>
<evidence type="ECO:0000313" key="16">
    <source>
        <dbReference type="EMBL" id="KAK2160812.1"/>
    </source>
</evidence>
<accession>A0AAD9JWU8</accession>
<name>A0AAD9JWU8_RIDPI</name>
<dbReference type="EMBL" id="JAODUO010001626">
    <property type="protein sequence ID" value="KAK2160812.1"/>
    <property type="molecule type" value="Genomic_DNA"/>
</dbReference>
<dbReference type="Pfam" id="PF00008">
    <property type="entry name" value="EGF"/>
    <property type="match status" value="1"/>
</dbReference>
<dbReference type="PANTHER" id="PTHR13802:SF52">
    <property type="entry name" value="MUCIN-4"/>
    <property type="match status" value="1"/>
</dbReference>
<keyword evidence="2 12" id="KW-0245">EGF-like domain</keyword>
<dbReference type="GO" id="GO:0016020">
    <property type="term" value="C:membrane"/>
    <property type="evidence" value="ECO:0007669"/>
    <property type="project" value="UniProtKB-SubCell"/>
</dbReference>
<dbReference type="FunFam" id="2.10.25.10:FF:000122">
    <property type="entry name" value="Protein crumbs homolog 2"/>
    <property type="match status" value="1"/>
</dbReference>
<dbReference type="Pfam" id="PF00094">
    <property type="entry name" value="VWD"/>
    <property type="match status" value="1"/>
</dbReference>
<dbReference type="FunFam" id="2.10.25.10:FF:000009">
    <property type="entry name" value="Low-density lipoprotein receptor isoform 1"/>
    <property type="match status" value="1"/>
</dbReference>
<dbReference type="InterPro" id="IPR000152">
    <property type="entry name" value="EGF-type_Asp/Asn_hydroxyl_site"/>
</dbReference>
<gene>
    <name evidence="16" type="ORF">NP493_1626g00009</name>
</gene>
<reference evidence="16" key="1">
    <citation type="journal article" date="2023" name="Mol. Biol. Evol.">
        <title>Third-Generation Sequencing Reveals the Adaptive Role of the Epigenome in Three Deep-Sea Polychaetes.</title>
        <authorList>
            <person name="Perez M."/>
            <person name="Aroh O."/>
            <person name="Sun Y."/>
            <person name="Lan Y."/>
            <person name="Juniper S.K."/>
            <person name="Young C.R."/>
            <person name="Angers B."/>
            <person name="Qian P.Y."/>
        </authorList>
    </citation>
    <scope>NUCLEOTIDE SEQUENCE</scope>
    <source>
        <strain evidence="16">R07B-5</strain>
    </source>
</reference>
<evidence type="ECO:0000256" key="4">
    <source>
        <dbReference type="ARBA" id="ARBA00022692"/>
    </source>
</evidence>
<evidence type="ECO:0000259" key="13">
    <source>
        <dbReference type="PROSITE" id="PS50026"/>
    </source>
</evidence>
<dbReference type="InterPro" id="IPR056619">
    <property type="entry name" value="C8-3_MUC4"/>
</dbReference>
<dbReference type="Pfam" id="PF17963">
    <property type="entry name" value="Big_9"/>
    <property type="match status" value="1"/>
</dbReference>
<evidence type="ECO:0000256" key="5">
    <source>
        <dbReference type="ARBA" id="ARBA00022729"/>
    </source>
</evidence>
<dbReference type="InterPro" id="IPR009030">
    <property type="entry name" value="Growth_fac_rcpt_cys_sf"/>
</dbReference>
<keyword evidence="5" id="KW-0732">Signal</keyword>
<proteinExistence type="predicted"/>
<dbReference type="SUPFAM" id="SSF57184">
    <property type="entry name" value="Growth factor receptor domain"/>
    <property type="match status" value="1"/>
</dbReference>
<dbReference type="InterPro" id="IPR003886">
    <property type="entry name" value="NIDO_dom"/>
</dbReference>
<dbReference type="InterPro" id="IPR001881">
    <property type="entry name" value="EGF-like_Ca-bd_dom"/>
</dbReference>
<comment type="caution">
    <text evidence="16">The sequence shown here is derived from an EMBL/GenBank/DDBJ whole genome shotgun (WGS) entry which is preliminary data.</text>
</comment>
<dbReference type="SMART" id="SM00181">
    <property type="entry name" value="EGF"/>
    <property type="match status" value="5"/>
</dbReference>
<dbReference type="Pfam" id="PF06119">
    <property type="entry name" value="NIDO"/>
    <property type="match status" value="1"/>
</dbReference>
<keyword evidence="11" id="KW-0325">Glycoprotein</keyword>
<dbReference type="Proteomes" id="UP001209878">
    <property type="component" value="Unassembled WGS sequence"/>
</dbReference>
<dbReference type="Pfam" id="PF23263">
    <property type="entry name" value="C8-3_MUC4"/>
    <property type="match status" value="1"/>
</dbReference>
<dbReference type="Pfam" id="PF12662">
    <property type="entry name" value="cEGF"/>
    <property type="match status" value="1"/>
</dbReference>
<feature type="domain" description="EGF-like" evidence="13">
    <location>
        <begin position="16"/>
        <end position="53"/>
    </location>
</feature>
<feature type="domain" description="AMOP" evidence="14">
    <location>
        <begin position="316"/>
        <end position="446"/>
    </location>
</feature>
<comment type="subcellular location">
    <subcellularLocation>
        <location evidence="1">Membrane</location>
        <topology evidence="1">Single-pass type I membrane protein</topology>
    </subcellularLocation>
</comment>
<keyword evidence="10" id="KW-0675">Receptor</keyword>
<evidence type="ECO:0000256" key="3">
    <source>
        <dbReference type="ARBA" id="ARBA00022583"/>
    </source>
</evidence>
<dbReference type="PROSITE" id="PS50026">
    <property type="entry name" value="EGF_3"/>
    <property type="match status" value="1"/>
</dbReference>
<keyword evidence="3" id="KW-0254">Endocytosis</keyword>
<dbReference type="SMART" id="SM00179">
    <property type="entry name" value="EGF_CA"/>
    <property type="match status" value="3"/>
</dbReference>
<dbReference type="InterPro" id="IPR018097">
    <property type="entry name" value="EGF_Ca-bd_CS"/>
</dbReference>
<dbReference type="GO" id="GO:0007160">
    <property type="term" value="P:cell-matrix adhesion"/>
    <property type="evidence" value="ECO:0007669"/>
    <property type="project" value="InterPro"/>
</dbReference>
<keyword evidence="6" id="KW-0677">Repeat</keyword>
<feature type="domain" description="VWFD" evidence="15">
    <location>
        <begin position="458"/>
        <end position="660"/>
    </location>
</feature>
<dbReference type="PROSITE" id="PS01187">
    <property type="entry name" value="EGF_CA"/>
    <property type="match status" value="2"/>
</dbReference>
<dbReference type="AlphaFoldDB" id="A0AAD9JWU8"/>
<keyword evidence="9" id="KW-1015">Disulfide bond</keyword>
<dbReference type="PROSITE" id="PS51233">
    <property type="entry name" value="VWFD"/>
    <property type="match status" value="1"/>
</dbReference>
<dbReference type="PANTHER" id="PTHR13802">
    <property type="entry name" value="MUCIN 4-RELATED"/>
    <property type="match status" value="1"/>
</dbReference>
<evidence type="ECO:0000256" key="10">
    <source>
        <dbReference type="ARBA" id="ARBA00023170"/>
    </source>
</evidence>
<dbReference type="GO" id="GO:0005509">
    <property type="term" value="F:calcium ion binding"/>
    <property type="evidence" value="ECO:0007669"/>
    <property type="project" value="InterPro"/>
</dbReference>
<dbReference type="Gene3D" id="2.10.25.10">
    <property type="entry name" value="Laminin"/>
    <property type="match status" value="4"/>
</dbReference>
<dbReference type="PROSITE" id="PS50856">
    <property type="entry name" value="AMOP"/>
    <property type="match status" value="1"/>
</dbReference>
<dbReference type="PROSITE" id="PS01186">
    <property type="entry name" value="EGF_2"/>
    <property type="match status" value="2"/>
</dbReference>
<dbReference type="CDD" id="cd00054">
    <property type="entry name" value="EGF_CA"/>
    <property type="match status" value="1"/>
</dbReference>
<dbReference type="SMART" id="SM00723">
    <property type="entry name" value="AMOP"/>
    <property type="match status" value="1"/>
</dbReference>
<evidence type="ECO:0000256" key="2">
    <source>
        <dbReference type="ARBA" id="ARBA00022536"/>
    </source>
</evidence>
<evidence type="ECO:0000256" key="11">
    <source>
        <dbReference type="ARBA" id="ARBA00023180"/>
    </source>
</evidence>
<dbReference type="InterPro" id="IPR000742">
    <property type="entry name" value="EGF"/>
</dbReference>
<evidence type="ECO:0008006" key="18">
    <source>
        <dbReference type="Google" id="ProtNLM"/>
    </source>
</evidence>
<evidence type="ECO:0000313" key="17">
    <source>
        <dbReference type="Proteomes" id="UP001209878"/>
    </source>
</evidence>
<keyword evidence="7" id="KW-1133">Transmembrane helix</keyword>
<dbReference type="InterPro" id="IPR001846">
    <property type="entry name" value="VWF_type-D"/>
</dbReference>
<organism evidence="16 17">
    <name type="scientific">Ridgeia piscesae</name>
    <name type="common">Tubeworm</name>
    <dbReference type="NCBI Taxonomy" id="27915"/>
    <lineage>
        <taxon>Eukaryota</taxon>
        <taxon>Metazoa</taxon>
        <taxon>Spiralia</taxon>
        <taxon>Lophotrochozoa</taxon>
        <taxon>Annelida</taxon>
        <taxon>Polychaeta</taxon>
        <taxon>Sedentaria</taxon>
        <taxon>Canalipalpata</taxon>
        <taxon>Sabellida</taxon>
        <taxon>Siboglinidae</taxon>
        <taxon>Ridgeia</taxon>
    </lineage>
</organism>
<evidence type="ECO:0000256" key="8">
    <source>
        <dbReference type="ARBA" id="ARBA00023136"/>
    </source>
</evidence>
<keyword evidence="8" id="KW-0472">Membrane</keyword>
<evidence type="ECO:0000256" key="1">
    <source>
        <dbReference type="ARBA" id="ARBA00004479"/>
    </source>
</evidence>
<keyword evidence="4" id="KW-0812">Transmembrane</keyword>
<evidence type="ECO:0000256" key="6">
    <source>
        <dbReference type="ARBA" id="ARBA00022737"/>
    </source>
</evidence>
<sequence length="1009" mass="114897">MLSYHCILNKLCLATDIDECASNPCENGGTCTNEINSFKCKCVEDLYDGAVCNSAIRHKYYQYGRGQGDRLLGHDASYYCDWSGKSCASDFLRVPKIQIFNGQYKRMKIYSNGYVTFGLNFESRYPVRLRTNMLGYMKRKTAQKQGFAMLAPLWTDNNARYGEVYYHIYDLTQPGSTPTDKARVKHAVDHARDDVVENSGVSVTDVTWVIVITWNRMLPRMYYSPWYDSSNTFQLVIAYDPSRYQTFAMYHYMDMGWDNEYTRRRSMIGYFSYKYSQEESRELAPSMKRTAFRMQYQRGNTGKYGCYLFTIASGRPGINYDQKCFNWFAGEIRQWWFVRYYLSWTRPCPCDRRLARMDSRWRFDWRQFYRTNYEKRCYYERIPWWFSSQECCYNYWDSLITTTDGRGSHVSLYHPRWWWLHEMFDVLPKQWCCQFSDNCNLFTYLRPIDYCWGYIPPFLGWFYGDPHIRTLDGFQYTFNGLGEYTLLETTHGNFTLQGRTAKARDANGTETDATVFSAFAARDVDSDTVHIGMNATRDGLEIFVDGSPTTDWFKTANLTDDKEFDNVTLTKTNVTQIKVSYKSGFSLTIGMSAQQLDITVGASDKFKNHTKGLMGVFNGDPMDDLLPPGENAVPLSNISSEKTIFYQFGELWRILAVDSLFYYASGESYSTFVHKEFKPLFLEDVLNNMTDAERVKAKATCGENKECLFDFAVTGNKDAAAATLATNSKNEEAAATLSNASPNITVDKTFNVTVDQENTLTVTHFDADGDTVTVKQNTDDPDGASFNNDIYKWTPTNMDPVNISFTASDGKGGVAAAEVSVNLCNCSGHGECLFDLLADGYELKQTFRIVQCNCSTGWEGDHCESDLDGCQDNPCTEGTNCTDVTPEEQVSTGKSFNCSECPSGTEENEGLCLPINECDPKNENHDCEQICVDESVGFTCTCKDGYQLMSNNKNCTDIDECAEGTSHCEQICTNTNGSFVCSCFDGFLLNMVDNKTCNISKSPDIGMHI</sequence>
<evidence type="ECO:0000259" key="15">
    <source>
        <dbReference type="PROSITE" id="PS51233"/>
    </source>
</evidence>
<dbReference type="Gene3D" id="2.60.40.10">
    <property type="entry name" value="Immunoglobulins"/>
    <property type="match status" value="1"/>
</dbReference>
<dbReference type="SMART" id="SM00216">
    <property type="entry name" value="VWD"/>
    <property type="match status" value="1"/>
</dbReference>
<evidence type="ECO:0000256" key="7">
    <source>
        <dbReference type="ARBA" id="ARBA00022989"/>
    </source>
</evidence>
<dbReference type="InterPro" id="IPR013783">
    <property type="entry name" value="Ig-like_fold"/>
</dbReference>
<dbReference type="PROSITE" id="PS00022">
    <property type="entry name" value="EGF_1"/>
    <property type="match status" value="1"/>
</dbReference>
<dbReference type="InterPro" id="IPR026823">
    <property type="entry name" value="cEGF"/>
</dbReference>
<protein>
    <recommendedName>
        <fullName evidence="18">Mucin-like protein</fullName>
    </recommendedName>
</protein>
<evidence type="ECO:0000256" key="9">
    <source>
        <dbReference type="ARBA" id="ARBA00023157"/>
    </source>
</evidence>
<dbReference type="SUPFAM" id="SSF57196">
    <property type="entry name" value="EGF/Laminin"/>
    <property type="match status" value="1"/>
</dbReference>
<evidence type="ECO:0000256" key="12">
    <source>
        <dbReference type="PROSITE-ProRule" id="PRU00076"/>
    </source>
</evidence>
<comment type="caution">
    <text evidence="12">Lacks conserved residue(s) required for the propagation of feature annotation.</text>
</comment>
<dbReference type="PROSITE" id="PS00010">
    <property type="entry name" value="ASX_HYDROXYL"/>
    <property type="match status" value="1"/>
</dbReference>
<dbReference type="InterPro" id="IPR005533">
    <property type="entry name" value="AMOP_dom"/>
</dbReference>
<keyword evidence="17" id="KW-1185">Reference proteome</keyword>